<comment type="caution">
    <text evidence="2">The sequence shown here is derived from an EMBL/GenBank/DDBJ whole genome shotgun (WGS) entry which is preliminary data.</text>
</comment>
<proteinExistence type="predicted"/>
<evidence type="ECO:0000313" key="3">
    <source>
        <dbReference type="Proteomes" id="UP001515480"/>
    </source>
</evidence>
<dbReference type="EMBL" id="JBGBPQ010000015">
    <property type="protein sequence ID" value="KAL1510664.1"/>
    <property type="molecule type" value="Genomic_DNA"/>
</dbReference>
<feature type="region of interest" description="Disordered" evidence="1">
    <location>
        <begin position="1"/>
        <end position="26"/>
    </location>
</feature>
<name>A0AB34IZX2_PRYPA</name>
<evidence type="ECO:0000313" key="2">
    <source>
        <dbReference type="EMBL" id="KAL1510664.1"/>
    </source>
</evidence>
<accession>A0AB34IZX2</accession>
<dbReference type="AlphaFoldDB" id="A0AB34IZX2"/>
<sequence length="461" mass="51565">MRAPTAASRQTGIRRSSRGEMEEEAELTAKVSLLEMRLQEKEKEHDELLHHHRRLEVQRAYERRKNEELTATIAFLEAKVEKLAAGPTRADDKAIDSEPTMSVRAAELAAHVQKLYEPADLPTLFVRVLNKKLSTKGQPDLVEAIRGVKGFKRCLKLIHKERDASCAKHLKENVFCAEPFSMLRLCINMSKREAGLIQQTFKYRRVVSTGKKFRTKMNKDSMVPAPEIFSLPDIIMCEKAAMARTKLSLNSSGEDRRSCAHIDGPYALDQAIWNAVEANKKDQRNGGMASSGDTLGEAWIINIMGDGAQLTISTSGVRIGISPGNTEMLNQSSNDVTDIVLYQASSKAEHYLTLKANLSALRPALSRLHRTHELRPGGWHSGKFVKLCLVSDKPFLRHVCGLKSHNSNEFGAPGCNCGDKDLYNFNMCKESHYGQLTYATLCHRAHVPLWMALGEPEPDSW</sequence>
<gene>
    <name evidence="2" type="ORF">AB1Y20_006961</name>
</gene>
<reference evidence="2 3" key="1">
    <citation type="journal article" date="2024" name="Science">
        <title>Giant polyketide synthase enzymes in the biosynthesis of giant marine polyether toxins.</title>
        <authorList>
            <person name="Fallon T.R."/>
            <person name="Shende V.V."/>
            <person name="Wierzbicki I.H."/>
            <person name="Pendleton A.L."/>
            <person name="Watervoot N.F."/>
            <person name="Auber R.P."/>
            <person name="Gonzalez D.J."/>
            <person name="Wisecaver J.H."/>
            <person name="Moore B.S."/>
        </authorList>
    </citation>
    <scope>NUCLEOTIDE SEQUENCE [LARGE SCALE GENOMIC DNA]</scope>
    <source>
        <strain evidence="2 3">12B1</strain>
    </source>
</reference>
<organism evidence="2 3">
    <name type="scientific">Prymnesium parvum</name>
    <name type="common">Toxic golden alga</name>
    <dbReference type="NCBI Taxonomy" id="97485"/>
    <lineage>
        <taxon>Eukaryota</taxon>
        <taxon>Haptista</taxon>
        <taxon>Haptophyta</taxon>
        <taxon>Prymnesiophyceae</taxon>
        <taxon>Prymnesiales</taxon>
        <taxon>Prymnesiaceae</taxon>
        <taxon>Prymnesium</taxon>
    </lineage>
</organism>
<keyword evidence="3" id="KW-1185">Reference proteome</keyword>
<protein>
    <submittedName>
        <fullName evidence="2">Uncharacterized protein</fullName>
    </submittedName>
</protein>
<dbReference type="Proteomes" id="UP001515480">
    <property type="component" value="Unassembled WGS sequence"/>
</dbReference>
<evidence type="ECO:0000256" key="1">
    <source>
        <dbReference type="SAM" id="MobiDB-lite"/>
    </source>
</evidence>